<evidence type="ECO:0000313" key="6">
    <source>
        <dbReference type="EMBL" id="GAA4090622.1"/>
    </source>
</evidence>
<dbReference type="Pfam" id="PF00440">
    <property type="entry name" value="TetR_N"/>
    <property type="match status" value="1"/>
</dbReference>
<keyword evidence="1" id="KW-0805">Transcription regulation</keyword>
<dbReference type="Proteomes" id="UP001500392">
    <property type="component" value="Unassembled WGS sequence"/>
</dbReference>
<dbReference type="InterPro" id="IPR050109">
    <property type="entry name" value="HTH-type_TetR-like_transc_reg"/>
</dbReference>
<evidence type="ECO:0000256" key="2">
    <source>
        <dbReference type="ARBA" id="ARBA00023125"/>
    </source>
</evidence>
<reference evidence="7" key="1">
    <citation type="journal article" date="2019" name="Int. J. Syst. Evol. Microbiol.">
        <title>The Global Catalogue of Microorganisms (GCM) 10K type strain sequencing project: providing services to taxonomists for standard genome sequencing and annotation.</title>
        <authorList>
            <consortium name="The Broad Institute Genomics Platform"/>
            <consortium name="The Broad Institute Genome Sequencing Center for Infectious Disease"/>
            <person name="Wu L."/>
            <person name="Ma J."/>
        </authorList>
    </citation>
    <scope>NUCLEOTIDE SEQUENCE [LARGE SCALE GENOMIC DNA]</scope>
    <source>
        <strain evidence="7">JCM 17304</strain>
    </source>
</reference>
<dbReference type="Gene3D" id="1.10.357.10">
    <property type="entry name" value="Tetracycline Repressor, domain 2"/>
    <property type="match status" value="1"/>
</dbReference>
<keyword evidence="7" id="KW-1185">Reference proteome</keyword>
<dbReference type="PANTHER" id="PTHR30055">
    <property type="entry name" value="HTH-TYPE TRANSCRIPTIONAL REGULATOR RUTR"/>
    <property type="match status" value="1"/>
</dbReference>
<dbReference type="RefSeq" id="WP_344933535.1">
    <property type="nucleotide sequence ID" value="NZ_BAABDM010000001.1"/>
</dbReference>
<evidence type="ECO:0000256" key="3">
    <source>
        <dbReference type="ARBA" id="ARBA00023163"/>
    </source>
</evidence>
<dbReference type="PROSITE" id="PS50977">
    <property type="entry name" value="HTH_TETR_2"/>
    <property type="match status" value="1"/>
</dbReference>
<accession>A0ABP7WKK3</accession>
<dbReference type="InterPro" id="IPR001647">
    <property type="entry name" value="HTH_TetR"/>
</dbReference>
<feature type="domain" description="HTH tetR-type" evidence="5">
    <location>
        <begin position="20"/>
        <end position="80"/>
    </location>
</feature>
<keyword evidence="2 4" id="KW-0238">DNA-binding</keyword>
<feature type="DNA-binding region" description="H-T-H motif" evidence="4">
    <location>
        <begin position="43"/>
        <end position="62"/>
    </location>
</feature>
<dbReference type="SUPFAM" id="SSF46689">
    <property type="entry name" value="Homeodomain-like"/>
    <property type="match status" value="1"/>
</dbReference>
<dbReference type="InterPro" id="IPR009057">
    <property type="entry name" value="Homeodomain-like_sf"/>
</dbReference>
<dbReference type="EMBL" id="BAABDM010000001">
    <property type="protein sequence ID" value="GAA4090622.1"/>
    <property type="molecule type" value="Genomic_DNA"/>
</dbReference>
<keyword evidence="3" id="KW-0804">Transcription</keyword>
<organism evidence="6 7">
    <name type="scientific">Zhongshania borealis</name>
    <dbReference type="NCBI Taxonomy" id="889488"/>
    <lineage>
        <taxon>Bacteria</taxon>
        <taxon>Pseudomonadati</taxon>
        <taxon>Pseudomonadota</taxon>
        <taxon>Gammaproteobacteria</taxon>
        <taxon>Cellvibrionales</taxon>
        <taxon>Spongiibacteraceae</taxon>
        <taxon>Zhongshania</taxon>
    </lineage>
</organism>
<gene>
    <name evidence="6" type="ORF">GCM10022414_12340</name>
</gene>
<dbReference type="PANTHER" id="PTHR30055:SF234">
    <property type="entry name" value="HTH-TYPE TRANSCRIPTIONAL REGULATOR BETI"/>
    <property type="match status" value="1"/>
</dbReference>
<name>A0ABP7WKK3_9GAMM</name>
<evidence type="ECO:0000256" key="4">
    <source>
        <dbReference type="PROSITE-ProRule" id="PRU00335"/>
    </source>
</evidence>
<evidence type="ECO:0000259" key="5">
    <source>
        <dbReference type="PROSITE" id="PS50977"/>
    </source>
</evidence>
<evidence type="ECO:0000313" key="7">
    <source>
        <dbReference type="Proteomes" id="UP001500392"/>
    </source>
</evidence>
<comment type="caution">
    <text evidence="6">The sequence shown here is derived from an EMBL/GenBank/DDBJ whole genome shotgun (WGS) entry which is preliminary data.</text>
</comment>
<evidence type="ECO:0000256" key="1">
    <source>
        <dbReference type="ARBA" id="ARBA00023015"/>
    </source>
</evidence>
<proteinExistence type="predicted"/>
<sequence>MNSPHTLPSEARAPQQLRGKARFEKILAEAEQVLLAKGISGFSIPELAERLAYTRTSIYHFFPTPYAVLNELTRRYLIKLEEHVEAAVQQLGELTWQEMVYKITEAVADFHNSKPVGRMLILGAMASDESSKALELTIEHLGGQVETLMAAVNVLLPASNPNARALTVELGTACLRLSYHFHGVITPEYQRESARAMISYLNNFASPESTALANIPSR</sequence>
<protein>
    <submittedName>
        <fullName evidence="6">TetR/AcrR family transcriptional regulator</fullName>
    </submittedName>
</protein>